<feature type="non-terminal residue" evidence="1">
    <location>
        <position position="160"/>
    </location>
</feature>
<evidence type="ECO:0000313" key="1">
    <source>
        <dbReference type="EMBL" id="RIJ08929.1"/>
    </source>
</evidence>
<name>A0A399PU66_9MICO</name>
<dbReference type="AlphaFoldDB" id="A0A399PU66"/>
<evidence type="ECO:0000313" key="2">
    <source>
        <dbReference type="Proteomes" id="UP000265361"/>
    </source>
</evidence>
<comment type="caution">
    <text evidence="1">The sequence shown here is derived from an EMBL/GenBank/DDBJ whole genome shotgun (WGS) entry which is preliminary data.</text>
</comment>
<protein>
    <submittedName>
        <fullName evidence="1">Uncharacterized protein</fullName>
    </submittedName>
</protein>
<dbReference type="EMBL" id="QWED01000332">
    <property type="protein sequence ID" value="RIJ08929.1"/>
    <property type="molecule type" value="Genomic_DNA"/>
</dbReference>
<proteinExistence type="predicted"/>
<dbReference type="Proteomes" id="UP000265361">
    <property type="component" value="Unassembled WGS sequence"/>
</dbReference>
<reference evidence="1 2" key="1">
    <citation type="submission" date="2018-08" db="EMBL/GenBank/DDBJ databases">
        <title>Genome Sequence of Clavibacter michiganensis Subspecies type strains, and the Atypical Peach-Colored Strains Isolated from Tomato.</title>
        <authorList>
            <person name="Osdaghi E."/>
            <person name="Portier P."/>
            <person name="Briand M."/>
            <person name="Jacques M.-A."/>
        </authorList>
    </citation>
    <scope>NUCLEOTIDE SEQUENCE [LARGE SCALE GENOMIC DNA]</scope>
    <source>
        <strain evidence="1 2">CFBP 7577</strain>
    </source>
</reference>
<organism evidence="1 2">
    <name type="scientific">Clavibacter nebraskensis</name>
    <dbReference type="NCBI Taxonomy" id="31963"/>
    <lineage>
        <taxon>Bacteria</taxon>
        <taxon>Bacillati</taxon>
        <taxon>Actinomycetota</taxon>
        <taxon>Actinomycetes</taxon>
        <taxon>Micrococcales</taxon>
        <taxon>Microbacteriaceae</taxon>
        <taxon>Clavibacter</taxon>
    </lineage>
</organism>
<gene>
    <name evidence="1" type="ORF">DZF97_10670</name>
</gene>
<accession>A0A399PU66</accession>
<sequence length="160" mass="16794">MTDADALEPYRGATVVFATRHGKERQAVAPFRELLDARVVAPEDIDTDRFGTFTGDVPRTGTPWRTALDKARLGVELTGVPLALASEASYGGAWWAGMHHELLLFHDGTRGITLTEEASGASADPGARVVGSVDEALAAAARFGFPGVHAVAVAGDAPRV</sequence>